<organism evidence="5 6">
    <name type="scientific">Candidatus Lactobacillus pullistercoris</name>
    <dbReference type="NCBI Taxonomy" id="2838636"/>
    <lineage>
        <taxon>Bacteria</taxon>
        <taxon>Bacillati</taxon>
        <taxon>Bacillota</taxon>
        <taxon>Bacilli</taxon>
        <taxon>Lactobacillales</taxon>
        <taxon>Lactobacillaceae</taxon>
        <taxon>Lactobacillus</taxon>
    </lineage>
</organism>
<reference evidence="5" key="2">
    <citation type="submission" date="2021-04" db="EMBL/GenBank/DDBJ databases">
        <authorList>
            <person name="Gilroy R."/>
        </authorList>
    </citation>
    <scope>NUCLEOTIDE SEQUENCE</scope>
    <source>
        <strain evidence="5">F6-686</strain>
    </source>
</reference>
<evidence type="ECO:0000256" key="1">
    <source>
        <dbReference type="ARBA" id="ARBA00022676"/>
    </source>
</evidence>
<dbReference type="Pfam" id="PF00535">
    <property type="entry name" value="Glycos_transf_2"/>
    <property type="match status" value="1"/>
</dbReference>
<evidence type="ECO:0000259" key="4">
    <source>
        <dbReference type="Pfam" id="PF00535"/>
    </source>
</evidence>
<feature type="compositionally biased region" description="Polar residues" evidence="3">
    <location>
        <begin position="271"/>
        <end position="281"/>
    </location>
</feature>
<name>A0A9E2NTS9_9LACO</name>
<protein>
    <submittedName>
        <fullName evidence="5">Glycosyltransferase family 2 protein</fullName>
    </submittedName>
</protein>
<dbReference type="PANTHER" id="PTHR22916:SF51">
    <property type="entry name" value="GLYCOSYLTRANSFERASE EPSH-RELATED"/>
    <property type="match status" value="1"/>
</dbReference>
<comment type="caution">
    <text evidence="5">The sequence shown here is derived from an EMBL/GenBank/DDBJ whole genome shotgun (WGS) entry which is preliminary data.</text>
</comment>
<reference evidence="5" key="1">
    <citation type="journal article" date="2021" name="PeerJ">
        <title>Extensive microbial diversity within the chicken gut microbiome revealed by metagenomics and culture.</title>
        <authorList>
            <person name="Gilroy R."/>
            <person name="Ravi A."/>
            <person name="Getino M."/>
            <person name="Pursley I."/>
            <person name="Horton D.L."/>
            <person name="Alikhan N.F."/>
            <person name="Baker D."/>
            <person name="Gharbi K."/>
            <person name="Hall N."/>
            <person name="Watson M."/>
            <person name="Adriaenssens E.M."/>
            <person name="Foster-Nyarko E."/>
            <person name="Jarju S."/>
            <person name="Secka A."/>
            <person name="Antonio M."/>
            <person name="Oren A."/>
            <person name="Chaudhuri R.R."/>
            <person name="La Ragione R."/>
            <person name="Hildebrand F."/>
            <person name="Pallen M.J."/>
        </authorList>
    </citation>
    <scope>NUCLEOTIDE SEQUENCE</scope>
    <source>
        <strain evidence="5">F6-686</strain>
    </source>
</reference>
<dbReference type="PANTHER" id="PTHR22916">
    <property type="entry name" value="GLYCOSYLTRANSFERASE"/>
    <property type="match status" value="1"/>
</dbReference>
<feature type="domain" description="Glycosyltransferase 2-like" evidence="4">
    <location>
        <begin position="8"/>
        <end position="157"/>
    </location>
</feature>
<gene>
    <name evidence="5" type="ORF">H9806_05580</name>
</gene>
<dbReference type="GO" id="GO:0016757">
    <property type="term" value="F:glycosyltransferase activity"/>
    <property type="evidence" value="ECO:0007669"/>
    <property type="project" value="UniProtKB-KW"/>
</dbReference>
<dbReference type="InterPro" id="IPR029044">
    <property type="entry name" value="Nucleotide-diphossugar_trans"/>
</dbReference>
<evidence type="ECO:0000313" key="6">
    <source>
        <dbReference type="Proteomes" id="UP000823844"/>
    </source>
</evidence>
<proteinExistence type="predicted"/>
<dbReference type="EMBL" id="JAHLFT010000070">
    <property type="protein sequence ID" value="MBU3828587.1"/>
    <property type="molecule type" value="Genomic_DNA"/>
</dbReference>
<dbReference type="Proteomes" id="UP000823844">
    <property type="component" value="Unassembled WGS sequence"/>
</dbReference>
<evidence type="ECO:0000256" key="3">
    <source>
        <dbReference type="SAM" id="MobiDB-lite"/>
    </source>
</evidence>
<dbReference type="CDD" id="cd00761">
    <property type="entry name" value="Glyco_tranf_GTA_type"/>
    <property type="match status" value="1"/>
</dbReference>
<dbReference type="Gene3D" id="3.90.550.10">
    <property type="entry name" value="Spore Coat Polysaccharide Biosynthesis Protein SpsA, Chain A"/>
    <property type="match status" value="1"/>
</dbReference>
<dbReference type="InterPro" id="IPR001173">
    <property type="entry name" value="Glyco_trans_2-like"/>
</dbReference>
<evidence type="ECO:0000313" key="5">
    <source>
        <dbReference type="EMBL" id="MBU3828587.1"/>
    </source>
</evidence>
<sequence length="287" mass="33418">MLEQPELTVIMPCYNMEKYLARALDHLAKQIDKNFKLLIVNDGSTDRTKEIAESYRKQFKYYRIINKPNGGLSDARNVGMNNVDTPYFTFHDGDDWVDPDYTAFFVRAFHAHPEAAMVCCGFWMDYENKNKTMPATKKKISSLLTKGQTYRQLINPMGSFFFNKLLVSPVKGYTWNKGYKTSVVRKYNLLFVKKLAFMEDQIFNAKYISLTDGFYCESKPLYHYWQREDSMVHNFSLKMVPDNIKANYSIGKIIVKSMIKEHKAKKEENTSQKLLQASEGSNNERKG</sequence>
<dbReference type="AlphaFoldDB" id="A0A9E2NTS9"/>
<keyword evidence="2" id="KW-0808">Transferase</keyword>
<dbReference type="SUPFAM" id="SSF53448">
    <property type="entry name" value="Nucleotide-diphospho-sugar transferases"/>
    <property type="match status" value="1"/>
</dbReference>
<feature type="region of interest" description="Disordered" evidence="3">
    <location>
        <begin position="264"/>
        <end position="287"/>
    </location>
</feature>
<evidence type="ECO:0000256" key="2">
    <source>
        <dbReference type="ARBA" id="ARBA00022679"/>
    </source>
</evidence>
<keyword evidence="1" id="KW-0328">Glycosyltransferase</keyword>
<accession>A0A9E2NTS9</accession>